<accession>A0A7J7RGX2</accession>
<dbReference type="InterPro" id="IPR019471">
    <property type="entry name" value="Interferon_reg_factor-3"/>
</dbReference>
<feature type="domain" description="IRF tryptophan pentad repeat" evidence="7">
    <location>
        <begin position="11"/>
        <end position="125"/>
    </location>
</feature>
<dbReference type="InterPro" id="IPR001346">
    <property type="entry name" value="Interferon_reg_fact_DNA-bd_dom"/>
</dbReference>
<dbReference type="Gene3D" id="2.60.200.10">
    <property type="match status" value="1"/>
</dbReference>
<dbReference type="Proteomes" id="UP000527355">
    <property type="component" value="Unassembled WGS sequence"/>
</dbReference>
<reference evidence="8 9" key="1">
    <citation type="journal article" date="2020" name="Nature">
        <title>Six reference-quality genomes reveal evolution of bat adaptations.</title>
        <authorList>
            <person name="Jebb D."/>
            <person name="Huang Z."/>
            <person name="Pippel M."/>
            <person name="Hughes G.M."/>
            <person name="Lavrichenko K."/>
            <person name="Devanna P."/>
            <person name="Winkler S."/>
            <person name="Jermiin L.S."/>
            <person name="Skirmuntt E.C."/>
            <person name="Katzourakis A."/>
            <person name="Burkitt-Gray L."/>
            <person name="Ray D.A."/>
            <person name="Sullivan K.A.M."/>
            <person name="Roscito J.G."/>
            <person name="Kirilenko B.M."/>
            <person name="Davalos L.M."/>
            <person name="Corthals A.P."/>
            <person name="Power M.L."/>
            <person name="Jones G."/>
            <person name="Ransome R.D."/>
            <person name="Dechmann D.K.N."/>
            <person name="Locatelli A.G."/>
            <person name="Puechmaille S.J."/>
            <person name="Fedrigo O."/>
            <person name="Jarvis E.D."/>
            <person name="Hiller M."/>
            <person name="Vernes S.C."/>
            <person name="Myers E.W."/>
            <person name="Teeling E.C."/>
        </authorList>
    </citation>
    <scope>NUCLEOTIDE SEQUENCE [LARGE SCALE GENOMIC DNA]</scope>
    <source>
        <strain evidence="8">MMyoMyo1</strain>
        <tissue evidence="8">Flight muscle</tissue>
    </source>
</reference>
<dbReference type="InterPro" id="IPR017855">
    <property type="entry name" value="SMAD-like_dom_sf"/>
</dbReference>
<sequence>MAADPERGAPRVLFADWLLGEVSSGRYEGLRWLDAARTRFRVPWKHFARKDLGEADAGIFKAWALARGRWPPSRGAGDLPAPEGQLLAAWKTNFRCALRSTKRFVMLHDNSGDPTDPHKVFTLSSEEGCGGSPGAGQGDRKALEDAPPARGALPGPCLAGDAGASPGPGPARWSPVPGAPSPLVTEDLLLEALQQSRLEQVLEAQAAAPLLPAACAVPLPPSGPELPTGQLELSWAVEAPRPRSQPQAQMTDAGPAPEAWQPPPEVEPCTPLAGAPYPQLGLHAEPSLGALHVTIMYKGRTVLQETVGRPSCMLLYGPPGFAMQAPEAQLVAFPCPTQLPDQKQLHYTEKLLQHVAPGLRLQLRRTGLWAQRLGKCKVYWEVGSHLGSDSPSAPACLLERNRDTCIFDFGTFFRGQWRPLWDESPSRPPVPGPPLTKPHPAELMEFQARRRQDSPHYTVYLGFGQDLSARRPKERNLVLVKLEPWLCQASLERVQREGASSLDSSSLGLCLSSFNSLYEDLEHFLDYFMEVEQPA</sequence>
<dbReference type="PRINTS" id="PR00267">
    <property type="entry name" value="INTFRNREGFCT"/>
</dbReference>
<evidence type="ECO:0000259" key="7">
    <source>
        <dbReference type="PROSITE" id="PS51507"/>
    </source>
</evidence>
<keyword evidence="4" id="KW-0804">Transcription</keyword>
<dbReference type="CDD" id="cd00103">
    <property type="entry name" value="IRF"/>
    <property type="match status" value="1"/>
</dbReference>
<feature type="compositionally biased region" description="Gly residues" evidence="6">
    <location>
        <begin position="128"/>
        <end position="137"/>
    </location>
</feature>
<dbReference type="GO" id="GO:0005634">
    <property type="term" value="C:nucleus"/>
    <property type="evidence" value="ECO:0007669"/>
    <property type="project" value="UniProtKB-SubCell"/>
</dbReference>
<evidence type="ECO:0000256" key="3">
    <source>
        <dbReference type="ARBA" id="ARBA00023125"/>
    </source>
</evidence>
<dbReference type="Pfam" id="PF10401">
    <property type="entry name" value="IRF-3"/>
    <property type="match status" value="2"/>
</dbReference>
<gene>
    <name evidence="8" type="ORF">mMyoMyo1_006945</name>
</gene>
<dbReference type="PANTHER" id="PTHR11949:SF2">
    <property type="entry name" value="INTERFERON REGULATORY FACTOR 7"/>
    <property type="match status" value="1"/>
</dbReference>
<feature type="region of interest" description="Disordered" evidence="6">
    <location>
        <begin position="243"/>
        <end position="272"/>
    </location>
</feature>
<dbReference type="SMART" id="SM00348">
    <property type="entry name" value="IRF"/>
    <property type="match status" value="1"/>
</dbReference>
<dbReference type="GO" id="GO:0002376">
    <property type="term" value="P:immune system process"/>
    <property type="evidence" value="ECO:0007669"/>
    <property type="project" value="TreeGrafter"/>
</dbReference>
<feature type="region of interest" description="Disordered" evidence="6">
    <location>
        <begin position="124"/>
        <end position="175"/>
    </location>
</feature>
<protein>
    <submittedName>
        <fullName evidence="8">Interferon regulatory factor 7</fullName>
    </submittedName>
</protein>
<dbReference type="Pfam" id="PF00605">
    <property type="entry name" value="IRF"/>
    <property type="match status" value="1"/>
</dbReference>
<dbReference type="VEuPathDB" id="HostDB:GeneID_118648972"/>
<dbReference type="AlphaFoldDB" id="A0A7J7RGX2"/>
<dbReference type="GO" id="GO:0045893">
    <property type="term" value="P:positive regulation of DNA-templated transcription"/>
    <property type="evidence" value="ECO:0007669"/>
    <property type="project" value="UniProtKB-ARBA"/>
</dbReference>
<dbReference type="InterPro" id="IPR036390">
    <property type="entry name" value="WH_DNA-bd_sf"/>
</dbReference>
<comment type="caution">
    <text evidence="8">The sequence shown here is derived from an EMBL/GenBank/DDBJ whole genome shotgun (WGS) entry which is preliminary data.</text>
</comment>
<evidence type="ECO:0000256" key="6">
    <source>
        <dbReference type="SAM" id="MobiDB-lite"/>
    </source>
</evidence>
<evidence type="ECO:0000256" key="5">
    <source>
        <dbReference type="ARBA" id="ARBA00023242"/>
    </source>
</evidence>
<dbReference type="GO" id="GO:0000978">
    <property type="term" value="F:RNA polymerase II cis-regulatory region sequence-specific DNA binding"/>
    <property type="evidence" value="ECO:0007669"/>
    <property type="project" value="TreeGrafter"/>
</dbReference>
<dbReference type="EMBL" id="JABWUV010000027">
    <property type="protein sequence ID" value="KAF6275440.1"/>
    <property type="molecule type" value="Genomic_DNA"/>
</dbReference>
<dbReference type="PROSITE" id="PS00601">
    <property type="entry name" value="IRF_1"/>
    <property type="match status" value="1"/>
</dbReference>
<dbReference type="SMART" id="SM01243">
    <property type="entry name" value="IRF-3"/>
    <property type="match status" value="1"/>
</dbReference>
<evidence type="ECO:0000313" key="8">
    <source>
        <dbReference type="EMBL" id="KAF6275440.1"/>
    </source>
</evidence>
<dbReference type="InterPro" id="IPR008984">
    <property type="entry name" value="SMAD_FHA_dom_sf"/>
</dbReference>
<dbReference type="SUPFAM" id="SSF49879">
    <property type="entry name" value="SMAD/FHA domain"/>
    <property type="match status" value="1"/>
</dbReference>
<dbReference type="InterPro" id="IPR019817">
    <property type="entry name" value="Interferon_reg_fac_CS"/>
</dbReference>
<proteinExistence type="predicted"/>
<dbReference type="FunFam" id="1.10.10.10:FF:000375">
    <property type="entry name" value="Interferon regulatory factor 7"/>
    <property type="match status" value="1"/>
</dbReference>
<dbReference type="OrthoDB" id="9836034at2759"/>
<dbReference type="SUPFAM" id="SSF46785">
    <property type="entry name" value="Winged helix' DNA-binding domain"/>
    <property type="match status" value="1"/>
</dbReference>
<keyword evidence="5" id="KW-0539">Nucleus</keyword>
<evidence type="ECO:0000256" key="2">
    <source>
        <dbReference type="ARBA" id="ARBA00023015"/>
    </source>
</evidence>
<dbReference type="PROSITE" id="PS51507">
    <property type="entry name" value="IRF_2"/>
    <property type="match status" value="1"/>
</dbReference>
<comment type="subcellular location">
    <subcellularLocation>
        <location evidence="1">Nucleus</location>
    </subcellularLocation>
</comment>
<keyword evidence="2" id="KW-0805">Transcription regulation</keyword>
<name>A0A7J7RGX2_MYOMY</name>
<evidence type="ECO:0000313" key="9">
    <source>
        <dbReference type="Proteomes" id="UP000527355"/>
    </source>
</evidence>
<organism evidence="8 9">
    <name type="scientific">Myotis myotis</name>
    <name type="common">Greater mouse-eared bat</name>
    <name type="synonym">Vespertilio myotis</name>
    <dbReference type="NCBI Taxonomy" id="51298"/>
    <lineage>
        <taxon>Eukaryota</taxon>
        <taxon>Metazoa</taxon>
        <taxon>Chordata</taxon>
        <taxon>Craniata</taxon>
        <taxon>Vertebrata</taxon>
        <taxon>Euteleostomi</taxon>
        <taxon>Mammalia</taxon>
        <taxon>Eutheria</taxon>
        <taxon>Laurasiatheria</taxon>
        <taxon>Chiroptera</taxon>
        <taxon>Yangochiroptera</taxon>
        <taxon>Vespertilionidae</taxon>
        <taxon>Myotis</taxon>
    </lineage>
</organism>
<dbReference type="InterPro" id="IPR036388">
    <property type="entry name" value="WH-like_DNA-bd_sf"/>
</dbReference>
<dbReference type="GO" id="GO:0000981">
    <property type="term" value="F:DNA-binding transcription factor activity, RNA polymerase II-specific"/>
    <property type="evidence" value="ECO:0007669"/>
    <property type="project" value="TreeGrafter"/>
</dbReference>
<evidence type="ECO:0000256" key="4">
    <source>
        <dbReference type="ARBA" id="ARBA00023163"/>
    </source>
</evidence>
<keyword evidence="3" id="KW-0238">DNA-binding</keyword>
<dbReference type="PANTHER" id="PTHR11949">
    <property type="entry name" value="INTERFERON REGULATORY FACTOR"/>
    <property type="match status" value="1"/>
</dbReference>
<keyword evidence="9" id="KW-1185">Reference proteome</keyword>
<evidence type="ECO:0000256" key="1">
    <source>
        <dbReference type="ARBA" id="ARBA00004123"/>
    </source>
</evidence>
<dbReference type="Gene3D" id="1.10.10.10">
    <property type="entry name" value="Winged helix-like DNA-binding domain superfamily/Winged helix DNA-binding domain"/>
    <property type="match status" value="1"/>
</dbReference>